<dbReference type="EMBL" id="BJUV01000034">
    <property type="protein sequence ID" value="GEK84354.1"/>
    <property type="molecule type" value="Genomic_DNA"/>
</dbReference>
<dbReference type="FunFam" id="1.10.287.180:FF:000001">
    <property type="entry name" value="Transcription elongation factor GreA"/>
    <property type="match status" value="1"/>
</dbReference>
<evidence type="ECO:0000259" key="9">
    <source>
        <dbReference type="Pfam" id="PF01272"/>
    </source>
</evidence>
<keyword evidence="12" id="KW-0251">Elongation factor</keyword>
<comment type="function">
    <text evidence="6 8">Necessary for efficient RNA polymerase transcription elongation past template-encoded arresting sites. The arresting sites in DNA have the property of trapping a certain fraction of elongating RNA polymerases that pass through, resulting in locked ternary complexes. Cleavage of the nascent transcript by cleavage factors such as GreA or GreB allows the resumption of elongation from the new 3'terminus. GreA releases sequences of 2 to 3 nucleotides.</text>
</comment>
<name>A0A7W3JIM1_9MICO</name>
<evidence type="ECO:0000313" key="11">
    <source>
        <dbReference type="EMBL" id="GEK84354.1"/>
    </source>
</evidence>
<keyword evidence="13" id="KW-1185">Reference proteome</keyword>
<evidence type="ECO:0000313" key="13">
    <source>
        <dbReference type="Proteomes" id="UP000321154"/>
    </source>
</evidence>
<evidence type="ECO:0000313" key="12">
    <source>
        <dbReference type="EMBL" id="MBA8813549.1"/>
    </source>
</evidence>
<dbReference type="GO" id="GO:0003746">
    <property type="term" value="F:translation elongation factor activity"/>
    <property type="evidence" value="ECO:0007669"/>
    <property type="project" value="UniProtKB-KW"/>
</dbReference>
<dbReference type="PANTHER" id="PTHR30437">
    <property type="entry name" value="TRANSCRIPTION ELONGATION FACTOR GREA"/>
    <property type="match status" value="1"/>
</dbReference>
<dbReference type="InterPro" id="IPR022691">
    <property type="entry name" value="Tscrpt_elong_fac_GreA/B_N"/>
</dbReference>
<keyword evidence="5 8" id="KW-0804">Transcription</keyword>
<proteinExistence type="inferred from homology"/>
<dbReference type="Pfam" id="PF03449">
    <property type="entry name" value="GreA_GreB_N"/>
    <property type="match status" value="1"/>
</dbReference>
<evidence type="ECO:0000256" key="7">
    <source>
        <dbReference type="ARBA" id="ARBA00030776"/>
    </source>
</evidence>
<gene>
    <name evidence="8 11" type="primary">greA</name>
    <name evidence="12" type="ORF">FB463_001798</name>
    <name evidence="11" type="ORF">FFA01_26630</name>
</gene>
<evidence type="ECO:0000256" key="3">
    <source>
        <dbReference type="ARBA" id="ARBA00023015"/>
    </source>
</evidence>
<evidence type="ECO:0000313" key="14">
    <source>
        <dbReference type="Proteomes" id="UP000522688"/>
    </source>
</evidence>
<dbReference type="SUPFAM" id="SSF54534">
    <property type="entry name" value="FKBP-like"/>
    <property type="match status" value="1"/>
</dbReference>
<feature type="domain" description="Transcription elongation factor GreA/GreB C-terminal" evidence="9">
    <location>
        <begin position="86"/>
        <end position="159"/>
    </location>
</feature>
<comment type="caution">
    <text evidence="12">The sequence shown here is derived from an EMBL/GenBank/DDBJ whole genome shotgun (WGS) entry which is preliminary data.</text>
</comment>
<dbReference type="InterPro" id="IPR023459">
    <property type="entry name" value="Tscrpt_elong_fac_GreA/B_fam"/>
</dbReference>
<comment type="similarity">
    <text evidence="1 8">Belongs to the GreA/GreB family.</text>
</comment>
<dbReference type="AlphaFoldDB" id="A0A7W3JIM1"/>
<protein>
    <recommendedName>
        <fullName evidence="2 8">Transcription elongation factor GreA</fullName>
    </recommendedName>
    <alternativeName>
        <fullName evidence="7 8">Transcript cleavage factor GreA</fullName>
    </alternativeName>
</protein>
<dbReference type="InterPro" id="IPR036953">
    <property type="entry name" value="GreA/GreB_C_sf"/>
</dbReference>
<dbReference type="GO" id="GO:0003677">
    <property type="term" value="F:DNA binding"/>
    <property type="evidence" value="ECO:0007669"/>
    <property type="project" value="UniProtKB-UniRule"/>
</dbReference>
<keyword evidence="4 8" id="KW-0238">DNA-binding</keyword>
<dbReference type="RefSeq" id="WP_146856677.1">
    <property type="nucleotide sequence ID" value="NZ_BAAAHR010000008.1"/>
</dbReference>
<organism evidence="12 14">
    <name type="scientific">Frigoribacterium faeni</name>
    <dbReference type="NCBI Taxonomy" id="145483"/>
    <lineage>
        <taxon>Bacteria</taxon>
        <taxon>Bacillati</taxon>
        <taxon>Actinomycetota</taxon>
        <taxon>Actinomycetes</taxon>
        <taxon>Micrococcales</taxon>
        <taxon>Microbacteriaceae</taxon>
        <taxon>Frigoribacterium</taxon>
    </lineage>
</organism>
<dbReference type="GO" id="GO:0070063">
    <property type="term" value="F:RNA polymerase binding"/>
    <property type="evidence" value="ECO:0007669"/>
    <property type="project" value="InterPro"/>
</dbReference>
<evidence type="ECO:0000256" key="4">
    <source>
        <dbReference type="ARBA" id="ARBA00023125"/>
    </source>
</evidence>
<dbReference type="Pfam" id="PF01272">
    <property type="entry name" value="GreA_GreB"/>
    <property type="match status" value="1"/>
</dbReference>
<reference evidence="11 13" key="1">
    <citation type="submission" date="2019-07" db="EMBL/GenBank/DDBJ databases">
        <title>Whole genome shotgun sequence of Frigoribacterium faeni NBRC 103066.</title>
        <authorList>
            <person name="Hosoyama A."/>
            <person name="Uohara A."/>
            <person name="Ohji S."/>
            <person name="Ichikawa N."/>
        </authorList>
    </citation>
    <scope>NUCLEOTIDE SEQUENCE [LARGE SCALE GENOMIC DNA]</scope>
    <source>
        <strain evidence="11 13">NBRC 103066</strain>
    </source>
</reference>
<feature type="domain" description="Transcription elongation factor GreA/GreB N-terminal" evidence="10">
    <location>
        <begin position="9"/>
        <end position="78"/>
    </location>
</feature>
<reference evidence="12 14" key="2">
    <citation type="submission" date="2020-07" db="EMBL/GenBank/DDBJ databases">
        <title>Sequencing the genomes of 1000 actinobacteria strains.</title>
        <authorList>
            <person name="Klenk H.-P."/>
        </authorList>
    </citation>
    <scope>NUCLEOTIDE SEQUENCE [LARGE SCALE GENOMIC DNA]</scope>
    <source>
        <strain evidence="12 14">DSM 10309</strain>
    </source>
</reference>
<keyword evidence="3 8" id="KW-0805">Transcription regulation</keyword>
<dbReference type="PROSITE" id="PS00829">
    <property type="entry name" value="GREAB_1"/>
    <property type="match status" value="1"/>
</dbReference>
<dbReference type="GO" id="GO:0006354">
    <property type="term" value="P:DNA-templated transcription elongation"/>
    <property type="evidence" value="ECO:0007669"/>
    <property type="project" value="TreeGrafter"/>
</dbReference>
<dbReference type="GO" id="GO:0032784">
    <property type="term" value="P:regulation of DNA-templated transcription elongation"/>
    <property type="evidence" value="ECO:0007669"/>
    <property type="project" value="UniProtKB-UniRule"/>
</dbReference>
<dbReference type="Proteomes" id="UP000321154">
    <property type="component" value="Unassembled WGS sequence"/>
</dbReference>
<dbReference type="Proteomes" id="UP000522688">
    <property type="component" value="Unassembled WGS sequence"/>
</dbReference>
<accession>A0A7W3JIM1</accession>
<dbReference type="SUPFAM" id="SSF46557">
    <property type="entry name" value="GreA transcript cleavage protein, N-terminal domain"/>
    <property type="match status" value="1"/>
</dbReference>
<dbReference type="InterPro" id="IPR001437">
    <property type="entry name" value="Tscrpt_elong_fac_GreA/B_C"/>
</dbReference>
<dbReference type="Gene3D" id="3.10.50.30">
    <property type="entry name" value="Transcription elongation factor, GreA/GreB, C-terminal domain"/>
    <property type="match status" value="1"/>
</dbReference>
<dbReference type="EMBL" id="JACGWW010000002">
    <property type="protein sequence ID" value="MBA8813549.1"/>
    <property type="molecule type" value="Genomic_DNA"/>
</dbReference>
<evidence type="ECO:0000256" key="5">
    <source>
        <dbReference type="ARBA" id="ARBA00023163"/>
    </source>
</evidence>
<keyword evidence="12" id="KW-0648">Protein biosynthesis</keyword>
<evidence type="ECO:0000259" key="10">
    <source>
        <dbReference type="Pfam" id="PF03449"/>
    </source>
</evidence>
<sequence length="163" mass="17052">MTNDNATTWLTTDARDRLEAELATLSGEGRREIASRIEAAREEGDLKENGGYHAAKDEQGKMEARIRTLTNLLKHATVGESTAAAGIVGPGTVVTATIAGDPSTFLLGNREIIAGDSDLSVYSETSPLGQAINGLAVGTTTSYTAPNGKDITVEITAVDTYVP</sequence>
<dbReference type="InterPro" id="IPR036805">
    <property type="entry name" value="Tscrpt_elong_fac_GreA/B_N_sf"/>
</dbReference>
<dbReference type="HAMAP" id="MF_00105">
    <property type="entry name" value="GreA_GreB"/>
    <property type="match status" value="1"/>
</dbReference>
<evidence type="ECO:0000256" key="2">
    <source>
        <dbReference type="ARBA" id="ARBA00013729"/>
    </source>
</evidence>
<evidence type="ECO:0000256" key="6">
    <source>
        <dbReference type="ARBA" id="ARBA00024916"/>
    </source>
</evidence>
<dbReference type="Gene3D" id="1.10.287.180">
    <property type="entry name" value="Transcription elongation factor, GreA/GreB, N-terminal domain"/>
    <property type="match status" value="1"/>
</dbReference>
<dbReference type="InterPro" id="IPR018151">
    <property type="entry name" value="TF_GreA/GreB_CS"/>
</dbReference>
<evidence type="ECO:0000256" key="1">
    <source>
        <dbReference type="ARBA" id="ARBA00008213"/>
    </source>
</evidence>
<dbReference type="PIRSF" id="PIRSF006092">
    <property type="entry name" value="GreA_GreB"/>
    <property type="match status" value="1"/>
</dbReference>
<dbReference type="InterPro" id="IPR028624">
    <property type="entry name" value="Tscrpt_elong_fac_GreA/B"/>
</dbReference>
<evidence type="ECO:0000256" key="8">
    <source>
        <dbReference type="HAMAP-Rule" id="MF_00105"/>
    </source>
</evidence>
<dbReference type="PANTHER" id="PTHR30437:SF4">
    <property type="entry name" value="TRANSCRIPTION ELONGATION FACTOR GREA"/>
    <property type="match status" value="1"/>
</dbReference>
<dbReference type="OrthoDB" id="9797227at2"/>
<dbReference type="NCBIfam" id="NF001262">
    <property type="entry name" value="PRK00226.1-3"/>
    <property type="match status" value="1"/>
</dbReference>